<feature type="compositionally biased region" description="Polar residues" evidence="1">
    <location>
        <begin position="1"/>
        <end position="28"/>
    </location>
</feature>
<feature type="compositionally biased region" description="Low complexity" evidence="1">
    <location>
        <begin position="253"/>
        <end position="308"/>
    </location>
</feature>
<feature type="compositionally biased region" description="Polar residues" evidence="1">
    <location>
        <begin position="188"/>
        <end position="199"/>
    </location>
</feature>
<dbReference type="Pfam" id="PF02037">
    <property type="entry name" value="SAP"/>
    <property type="match status" value="1"/>
</dbReference>
<feature type="region of interest" description="Disordered" evidence="1">
    <location>
        <begin position="509"/>
        <end position="553"/>
    </location>
</feature>
<feature type="compositionally biased region" description="Polar residues" evidence="1">
    <location>
        <begin position="522"/>
        <end position="552"/>
    </location>
</feature>
<protein>
    <recommendedName>
        <fullName evidence="2">SAP domain-containing protein</fullName>
    </recommendedName>
</protein>
<dbReference type="OMA" id="NTNGEMM"/>
<feature type="compositionally biased region" description="Acidic residues" evidence="1">
    <location>
        <begin position="782"/>
        <end position="802"/>
    </location>
</feature>
<feature type="region of interest" description="Disordered" evidence="1">
    <location>
        <begin position="1"/>
        <end position="41"/>
    </location>
</feature>
<dbReference type="VEuPathDB" id="AmoebaDB:NF0065650"/>
<dbReference type="Gene3D" id="1.10.720.30">
    <property type="entry name" value="SAP domain"/>
    <property type="match status" value="1"/>
</dbReference>
<feature type="domain" description="SAP" evidence="2">
    <location>
        <begin position="60"/>
        <end position="94"/>
    </location>
</feature>
<feature type="compositionally biased region" description="Polar residues" evidence="1">
    <location>
        <begin position="416"/>
        <end position="439"/>
    </location>
</feature>
<gene>
    <name evidence="3" type="ORF">FDP41_012918</name>
</gene>
<comment type="caution">
    <text evidence="3">The sequence shown here is derived from an EMBL/GenBank/DDBJ whole genome shotgun (WGS) entry which is preliminary data.</text>
</comment>
<feature type="compositionally biased region" description="Basic and acidic residues" evidence="1">
    <location>
        <begin position="803"/>
        <end position="813"/>
    </location>
</feature>
<dbReference type="EMBL" id="VFQX01000016">
    <property type="protein sequence ID" value="KAF0981130.1"/>
    <property type="molecule type" value="Genomic_DNA"/>
</dbReference>
<feature type="compositionally biased region" description="Low complexity" evidence="1">
    <location>
        <begin position="403"/>
        <end position="415"/>
    </location>
</feature>
<feature type="region of interest" description="Disordered" evidence="1">
    <location>
        <begin position="392"/>
        <end position="446"/>
    </location>
</feature>
<dbReference type="RefSeq" id="XP_044565843.1">
    <property type="nucleotide sequence ID" value="XM_044703490.1"/>
</dbReference>
<feature type="region of interest" description="Disordered" evidence="1">
    <location>
        <begin position="779"/>
        <end position="816"/>
    </location>
</feature>
<proteinExistence type="predicted"/>
<name>A0A6A5C5K7_NAEFO</name>
<feature type="compositionally biased region" description="Low complexity" evidence="1">
    <location>
        <begin position="29"/>
        <end position="39"/>
    </location>
</feature>
<accession>A0A6A5C5K7</accession>
<dbReference type="SUPFAM" id="SSF68906">
    <property type="entry name" value="SAP domain"/>
    <property type="match status" value="1"/>
</dbReference>
<feature type="region of interest" description="Disordered" evidence="1">
    <location>
        <begin position="246"/>
        <end position="337"/>
    </location>
</feature>
<evidence type="ECO:0000259" key="2">
    <source>
        <dbReference type="PROSITE" id="PS50800"/>
    </source>
</evidence>
<dbReference type="InterPro" id="IPR036361">
    <property type="entry name" value="SAP_dom_sf"/>
</dbReference>
<evidence type="ECO:0000313" key="3">
    <source>
        <dbReference type="EMBL" id="KAF0981130.1"/>
    </source>
</evidence>
<dbReference type="VEuPathDB" id="AmoebaDB:NfTy_079370"/>
<dbReference type="SMART" id="SM00513">
    <property type="entry name" value="SAP"/>
    <property type="match status" value="1"/>
</dbReference>
<feature type="region of interest" description="Disordered" evidence="1">
    <location>
        <begin position="94"/>
        <end position="210"/>
    </location>
</feature>
<dbReference type="OrthoDB" id="10498722at2759"/>
<dbReference type="GeneID" id="68120133"/>
<dbReference type="Proteomes" id="UP000444721">
    <property type="component" value="Unassembled WGS sequence"/>
</dbReference>
<feature type="compositionally biased region" description="Low complexity" evidence="1">
    <location>
        <begin position="100"/>
        <end position="168"/>
    </location>
</feature>
<dbReference type="PROSITE" id="PS50800">
    <property type="entry name" value="SAP"/>
    <property type="match status" value="1"/>
</dbReference>
<feature type="compositionally biased region" description="Low complexity" evidence="1">
    <location>
        <begin position="175"/>
        <end position="187"/>
    </location>
</feature>
<organism evidence="3 4">
    <name type="scientific">Naegleria fowleri</name>
    <name type="common">Brain eating amoeba</name>
    <dbReference type="NCBI Taxonomy" id="5763"/>
    <lineage>
        <taxon>Eukaryota</taxon>
        <taxon>Discoba</taxon>
        <taxon>Heterolobosea</taxon>
        <taxon>Tetramitia</taxon>
        <taxon>Eutetramitia</taxon>
        <taxon>Vahlkampfiidae</taxon>
        <taxon>Naegleria</taxon>
    </lineage>
</organism>
<dbReference type="AlphaFoldDB" id="A0A6A5C5K7"/>
<keyword evidence="4" id="KW-1185">Reference proteome</keyword>
<reference evidence="3 4" key="1">
    <citation type="journal article" date="2019" name="Sci. Rep.">
        <title>Nanopore sequencing improves the draft genome of the human pathogenic amoeba Naegleria fowleri.</title>
        <authorList>
            <person name="Liechti N."/>
            <person name="Schurch N."/>
            <person name="Bruggmann R."/>
            <person name="Wittwer M."/>
        </authorList>
    </citation>
    <scope>NUCLEOTIDE SEQUENCE [LARGE SCALE GENOMIC DNA]</scope>
    <source>
        <strain evidence="3 4">ATCC 30894</strain>
    </source>
</reference>
<evidence type="ECO:0000313" key="4">
    <source>
        <dbReference type="Proteomes" id="UP000444721"/>
    </source>
</evidence>
<dbReference type="VEuPathDB" id="AmoebaDB:FDP41_012918"/>
<evidence type="ECO:0000256" key="1">
    <source>
        <dbReference type="SAM" id="MobiDB-lite"/>
    </source>
</evidence>
<feature type="compositionally biased region" description="Low complexity" evidence="1">
    <location>
        <begin position="324"/>
        <end position="336"/>
    </location>
</feature>
<sequence length="829" mass="90701">MNHNHNTTFKKLQQQQHDPSAMNRTFTPSPSHSSNLASSFTNTNGEMMKKLWRSCGKKALMKFKLTELKEELRKKGCTLHGNKAELVERLHEKYMSEEQTPSSSHALASSSSSSTTTPSSSIVNTIITTTTSPESISSTCSSLGSSPNSSISSSTVTTTTTPHNTSQSGEGLTKSASSGSLPSPSYSTKTTHTSPNQTMTDHHDSSNTAHLNEQRKSAYIKKNTSNTPVVTFAPFSAMMMNNNTLQDSMNHASSNTTQMSNNHSTTSNSSLTTTMGSNSSASSNTTHHSPHHTTSPPSSSSSLHASTNMLLSPLPSVNRDALLSPPSRVSSAPPASMFTPHHHATPLISPPFHPLYASMYSSAATNTGAIVSPPNNGSSLFSTNSLGNSNSLTSPGVVGGVNGSNSSSGSTSSPSALHSQQQNGKNKTSSALPPASNVQLPPPPNISALPSTSSLYSPLFYGAHNSKLPTYPLAYKFNTPLQPISPYQNPYGMPFMNFSAFYNVNGPMGQTTKKKKKKKNTSNENTAVLNSESVPSSSQELTQQQQVESSGFETDEFLSLEEIEYYNSNVDYNSSSDDHGNTSQKRCLSDTELYFDQGLDSETYNILYPQPTNVPHKNKKQKQEHLNTELNGYYDDLFYDNKDNLEIQETANLTPTNEALNGSSNVVHDISFRVRLYIDSNSSDEKDVVVKDDKTWPEVVRQLISDYQPFYKSFLFDLPSDNFTIILHSKQEEKILSEDSTILASRLSGSDSITITLKQTDHHLCRFNLEVDSITSNGINLNEEDGYDQDNEDDDELEVEESQQDHEDEHNQEEMNCADQMFLNLIESM</sequence>
<dbReference type="InterPro" id="IPR003034">
    <property type="entry name" value="SAP_dom"/>
</dbReference>